<gene>
    <name evidence="7" type="primary">pyrB</name>
    <name evidence="10" type="ORF">FC70_GL000185</name>
</gene>
<comment type="pathway">
    <text evidence="1 7">Pyrimidine metabolism; UMP biosynthesis via de novo pathway; (S)-dihydroorotate from bicarbonate: step 2/3.</text>
</comment>
<dbReference type="AlphaFoldDB" id="A0A0R1RLM4"/>
<dbReference type="NCBIfam" id="NF002032">
    <property type="entry name" value="PRK00856.1"/>
    <property type="match status" value="1"/>
</dbReference>
<keyword evidence="4 7" id="KW-0665">Pyrimidine biosynthesis</keyword>
<reference evidence="10 11" key="1">
    <citation type="journal article" date="2015" name="Genome Announc.">
        <title>Expanding the biotechnology potential of lactobacilli through comparative genomics of 213 strains and associated genera.</title>
        <authorList>
            <person name="Sun Z."/>
            <person name="Harris H.M."/>
            <person name="McCann A."/>
            <person name="Guo C."/>
            <person name="Argimon S."/>
            <person name="Zhang W."/>
            <person name="Yang X."/>
            <person name="Jeffery I.B."/>
            <person name="Cooney J.C."/>
            <person name="Kagawa T.F."/>
            <person name="Liu W."/>
            <person name="Song Y."/>
            <person name="Salvetti E."/>
            <person name="Wrobel A."/>
            <person name="Rasinkangas P."/>
            <person name="Parkhill J."/>
            <person name="Rea M.C."/>
            <person name="O'Sullivan O."/>
            <person name="Ritari J."/>
            <person name="Douillard F.P."/>
            <person name="Paul Ross R."/>
            <person name="Yang R."/>
            <person name="Briner A.E."/>
            <person name="Felis G.E."/>
            <person name="de Vos W.M."/>
            <person name="Barrangou R."/>
            <person name="Klaenhammer T.R."/>
            <person name="Caufield P.W."/>
            <person name="Cui Y."/>
            <person name="Zhang H."/>
            <person name="O'Toole P.W."/>
        </authorList>
    </citation>
    <scope>NUCLEOTIDE SEQUENCE [LARGE SCALE GENOMIC DNA]</scope>
    <source>
        <strain evidence="10 11">DSM 15707</strain>
    </source>
</reference>
<evidence type="ECO:0000256" key="5">
    <source>
        <dbReference type="ARBA" id="ARBA00043884"/>
    </source>
</evidence>
<dbReference type="EC" id="2.1.3.2" evidence="7"/>
<evidence type="ECO:0000313" key="11">
    <source>
        <dbReference type="Proteomes" id="UP000051697"/>
    </source>
</evidence>
<protein>
    <recommendedName>
        <fullName evidence="7">Aspartate carbamoyltransferase</fullName>
        <ecNumber evidence="7">2.1.3.2</ecNumber>
    </recommendedName>
    <alternativeName>
        <fullName evidence="7">Aspartate transcarbamylase</fullName>
        <shortName evidence="7">ATCase</shortName>
    </alternativeName>
</protein>
<dbReference type="PANTHER" id="PTHR45753:SF6">
    <property type="entry name" value="ASPARTATE CARBAMOYLTRANSFERASE"/>
    <property type="match status" value="1"/>
</dbReference>
<evidence type="ECO:0000313" key="10">
    <source>
        <dbReference type="EMBL" id="KRL58112.1"/>
    </source>
</evidence>
<dbReference type="InterPro" id="IPR006131">
    <property type="entry name" value="Asp_carbamoyltransf_Asp/Orn-bd"/>
</dbReference>
<dbReference type="STRING" id="1423778.FC70_GL000185"/>
<comment type="caution">
    <text evidence="10">The sequence shown here is derived from an EMBL/GenBank/DDBJ whole genome shotgun (WGS) entry which is preliminary data.</text>
</comment>
<organism evidence="10 11">
    <name type="scientific">Paucilactobacillus oligofermentans DSM 15707 = LMG 22743</name>
    <dbReference type="NCBI Taxonomy" id="1423778"/>
    <lineage>
        <taxon>Bacteria</taxon>
        <taxon>Bacillati</taxon>
        <taxon>Bacillota</taxon>
        <taxon>Bacilli</taxon>
        <taxon>Lactobacillales</taxon>
        <taxon>Lactobacillaceae</taxon>
        <taxon>Paucilactobacillus</taxon>
    </lineage>
</organism>
<feature type="binding site" evidence="7">
    <location>
        <position position="264"/>
    </location>
    <ligand>
        <name>carbamoyl phosphate</name>
        <dbReference type="ChEBI" id="CHEBI:58228"/>
    </ligand>
</feature>
<comment type="similarity">
    <text evidence="2 7">Belongs to the aspartate/ornithine carbamoyltransferase superfamily. ATCase family.</text>
</comment>
<dbReference type="Pfam" id="PF02729">
    <property type="entry name" value="OTCace_N"/>
    <property type="match status" value="1"/>
</dbReference>
<dbReference type="NCBIfam" id="TIGR00670">
    <property type="entry name" value="asp_carb_tr"/>
    <property type="match status" value="1"/>
</dbReference>
<dbReference type="GO" id="GO:0006520">
    <property type="term" value="P:amino acid metabolic process"/>
    <property type="evidence" value="ECO:0007669"/>
    <property type="project" value="InterPro"/>
</dbReference>
<evidence type="ECO:0000259" key="9">
    <source>
        <dbReference type="Pfam" id="PF02729"/>
    </source>
</evidence>
<feature type="binding site" evidence="7">
    <location>
        <position position="221"/>
    </location>
    <ligand>
        <name>L-aspartate</name>
        <dbReference type="ChEBI" id="CHEBI:29991"/>
    </ligand>
</feature>
<feature type="binding site" evidence="7">
    <location>
        <position position="169"/>
    </location>
    <ligand>
        <name>L-aspartate</name>
        <dbReference type="ChEBI" id="CHEBI:29991"/>
    </ligand>
</feature>
<dbReference type="Gene3D" id="3.40.50.1370">
    <property type="entry name" value="Aspartate/ornithine carbamoyltransferase"/>
    <property type="match status" value="2"/>
</dbReference>
<dbReference type="SUPFAM" id="SSF53671">
    <property type="entry name" value="Aspartate/ornithine carbamoyltransferase"/>
    <property type="match status" value="1"/>
</dbReference>
<dbReference type="InterPro" id="IPR006132">
    <property type="entry name" value="Asp/Orn_carbamoyltranf_P-bd"/>
</dbReference>
<keyword evidence="11" id="KW-1185">Reference proteome</keyword>
<dbReference type="UniPathway" id="UPA00070">
    <property type="reaction ID" value="UER00116"/>
</dbReference>
<feature type="domain" description="Aspartate/ornithine carbamoyltransferase Asp/Orn-binding" evidence="8">
    <location>
        <begin position="156"/>
        <end position="300"/>
    </location>
</feature>
<accession>A0A0R1RLM4</accession>
<feature type="binding site" evidence="7">
    <location>
        <position position="57"/>
    </location>
    <ligand>
        <name>carbamoyl phosphate</name>
        <dbReference type="ChEBI" id="CHEBI:58228"/>
    </ligand>
</feature>
<keyword evidence="3 7" id="KW-0808">Transferase</keyword>
<evidence type="ECO:0000256" key="1">
    <source>
        <dbReference type="ARBA" id="ARBA00004852"/>
    </source>
</evidence>
<evidence type="ECO:0000259" key="8">
    <source>
        <dbReference type="Pfam" id="PF00185"/>
    </source>
</evidence>
<dbReference type="InterPro" id="IPR036901">
    <property type="entry name" value="Asp/Orn_carbamoylTrfase_sf"/>
</dbReference>
<dbReference type="KEGG" id="lol:LACOL_1666"/>
<dbReference type="PRINTS" id="PR00100">
    <property type="entry name" value="AOTCASE"/>
</dbReference>
<comment type="catalytic activity">
    <reaction evidence="6 7">
        <text>carbamoyl phosphate + L-aspartate = N-carbamoyl-L-aspartate + phosphate + H(+)</text>
        <dbReference type="Rhea" id="RHEA:20013"/>
        <dbReference type="ChEBI" id="CHEBI:15378"/>
        <dbReference type="ChEBI" id="CHEBI:29991"/>
        <dbReference type="ChEBI" id="CHEBI:32814"/>
        <dbReference type="ChEBI" id="CHEBI:43474"/>
        <dbReference type="ChEBI" id="CHEBI:58228"/>
        <dbReference type="EC" id="2.1.3.2"/>
    </reaction>
</comment>
<name>A0A0R1RLM4_9LACO</name>
<proteinExistence type="inferred from homology"/>
<feature type="binding site" evidence="7">
    <location>
        <position position="106"/>
    </location>
    <ligand>
        <name>carbamoyl phosphate</name>
        <dbReference type="ChEBI" id="CHEBI:58228"/>
    </ligand>
</feature>
<evidence type="ECO:0000256" key="4">
    <source>
        <dbReference type="ARBA" id="ARBA00022975"/>
    </source>
</evidence>
<feature type="binding site" evidence="7">
    <location>
        <position position="265"/>
    </location>
    <ligand>
        <name>carbamoyl phosphate</name>
        <dbReference type="ChEBI" id="CHEBI:58228"/>
    </ligand>
</feature>
<dbReference type="Proteomes" id="UP000051697">
    <property type="component" value="Unassembled WGS sequence"/>
</dbReference>
<dbReference type="RefSeq" id="WP_057889144.1">
    <property type="nucleotide sequence ID" value="NZ_AZFE01000002.1"/>
</dbReference>
<dbReference type="InterPro" id="IPR006130">
    <property type="entry name" value="Asp/Orn_carbamoylTrfase"/>
</dbReference>
<dbReference type="PATRIC" id="fig|1423778.4.peg.201"/>
<dbReference type="GO" id="GO:0006207">
    <property type="term" value="P:'de novo' pyrimidine nucleobase biosynthetic process"/>
    <property type="evidence" value="ECO:0007669"/>
    <property type="project" value="InterPro"/>
</dbReference>
<evidence type="ECO:0000256" key="2">
    <source>
        <dbReference type="ARBA" id="ARBA00008896"/>
    </source>
</evidence>
<evidence type="ECO:0000256" key="6">
    <source>
        <dbReference type="ARBA" id="ARBA00048859"/>
    </source>
</evidence>
<dbReference type="GO" id="GO:0044205">
    <property type="term" value="P:'de novo' UMP biosynthetic process"/>
    <property type="evidence" value="ECO:0007669"/>
    <property type="project" value="UniProtKB-UniRule"/>
</dbReference>
<sequence length="309" mass="35261">MMMAERIQRNLVTVDHMEADDALDLIHEAQAYKEGKKPELFQKAYAANLFFEDSTRTKCSFQMAEHKLNMDTINFDASTSSVNKGETLYDTLKTLESIGVNVAVIRHPETEYYRDLCKREDLKIGIVNAGDGSGQHPSQCLLDMMTIAEEFKSFNDLKVLIVGDIKHSRVARSNAQMLYSLGAKVFFSGPKEWFDSDFEKYGTYGDLDTLLPDMDVINLLRVQNERLNDTEGMNFDSDEYHQQFGLTKERATQMKPKAIIIHPAPVNRGVEIDSDLVEGPQSRIFEQMKNGVYARMAILSRVLRYQEVM</sequence>
<dbReference type="GO" id="GO:0005829">
    <property type="term" value="C:cytosol"/>
    <property type="evidence" value="ECO:0007669"/>
    <property type="project" value="TreeGrafter"/>
</dbReference>
<dbReference type="FunFam" id="3.40.50.1370:FF:000011">
    <property type="entry name" value="Aspartate carbamoyltransferase"/>
    <property type="match status" value="1"/>
</dbReference>
<dbReference type="Pfam" id="PF00185">
    <property type="entry name" value="OTCace"/>
    <property type="match status" value="1"/>
</dbReference>
<dbReference type="GO" id="GO:0016597">
    <property type="term" value="F:amino acid binding"/>
    <property type="evidence" value="ECO:0007669"/>
    <property type="project" value="InterPro"/>
</dbReference>
<dbReference type="GO" id="GO:0004070">
    <property type="term" value="F:aspartate carbamoyltransferase activity"/>
    <property type="evidence" value="ECO:0007669"/>
    <property type="project" value="UniProtKB-UniRule"/>
</dbReference>
<dbReference type="HAMAP" id="MF_00001">
    <property type="entry name" value="Asp_carb_tr"/>
    <property type="match status" value="1"/>
</dbReference>
<evidence type="ECO:0000256" key="7">
    <source>
        <dbReference type="HAMAP-Rule" id="MF_00001"/>
    </source>
</evidence>
<evidence type="ECO:0000256" key="3">
    <source>
        <dbReference type="ARBA" id="ARBA00022679"/>
    </source>
</evidence>
<comment type="function">
    <text evidence="5 7">Catalyzes the condensation of carbamoyl phosphate and aspartate to form carbamoyl aspartate and inorganic phosphate, the committed step in the de novo pyrimidine nucleotide biosynthesis pathway.</text>
</comment>
<dbReference type="InterPro" id="IPR002082">
    <property type="entry name" value="Asp_carbamoyltransf"/>
</dbReference>
<dbReference type="PANTHER" id="PTHR45753">
    <property type="entry name" value="ORNITHINE CARBAMOYLTRANSFERASE, MITOCHONDRIAL"/>
    <property type="match status" value="1"/>
</dbReference>
<feature type="binding site" evidence="7">
    <location>
        <position position="139"/>
    </location>
    <ligand>
        <name>carbamoyl phosphate</name>
        <dbReference type="ChEBI" id="CHEBI:58228"/>
    </ligand>
</feature>
<dbReference type="PRINTS" id="PR00101">
    <property type="entry name" value="ATCASE"/>
</dbReference>
<dbReference type="PROSITE" id="PS00097">
    <property type="entry name" value="CARBAMOYLTRANSFERASE"/>
    <property type="match status" value="1"/>
</dbReference>
<dbReference type="OrthoDB" id="9774690at2"/>
<comment type="subunit">
    <text evidence="7">Heterododecamer (2C3:3R2) of six catalytic PyrB chains organized as two trimers (C3), and six regulatory PyrI chains organized as three dimers (R2).</text>
</comment>
<feature type="domain" description="Aspartate/ornithine carbamoyltransferase carbamoyl-P binding" evidence="9">
    <location>
        <begin position="9"/>
        <end position="149"/>
    </location>
</feature>
<feature type="binding site" evidence="7">
    <location>
        <position position="84"/>
    </location>
    <ligand>
        <name>L-aspartate</name>
        <dbReference type="ChEBI" id="CHEBI:29991"/>
    </ligand>
</feature>
<feature type="binding site" evidence="7">
    <location>
        <position position="56"/>
    </location>
    <ligand>
        <name>carbamoyl phosphate</name>
        <dbReference type="ChEBI" id="CHEBI:58228"/>
    </ligand>
</feature>
<dbReference type="EMBL" id="AZFE01000002">
    <property type="protein sequence ID" value="KRL58112.1"/>
    <property type="molecule type" value="Genomic_DNA"/>
</dbReference>
<feature type="binding site" evidence="7">
    <location>
        <position position="136"/>
    </location>
    <ligand>
        <name>carbamoyl phosphate</name>
        <dbReference type="ChEBI" id="CHEBI:58228"/>
    </ligand>
</feature>